<proteinExistence type="predicted"/>
<dbReference type="Gene3D" id="1.25.40.10">
    <property type="entry name" value="Tetratricopeptide repeat domain"/>
    <property type="match status" value="1"/>
</dbReference>
<dbReference type="SUPFAM" id="SSF47413">
    <property type="entry name" value="lambda repressor-like DNA-binding domains"/>
    <property type="match status" value="1"/>
</dbReference>
<protein>
    <submittedName>
        <fullName evidence="4">Transcriptional regulator</fullName>
    </submittedName>
</protein>
<dbReference type="PROSITE" id="PS50943">
    <property type="entry name" value="HTH_CROC1"/>
    <property type="match status" value="1"/>
</dbReference>
<reference evidence="4" key="1">
    <citation type="journal article" date="2022" name="Int. J. Syst. Evol. Microbiol.">
        <title>Genome-based, phenotypic and chemotaxonomic classification of Faecalibacterium strains: proposal of three novel species Faecalibacterium duncaniae sp. nov., Faecalibacterium hattorii sp. nov. and Faecalibacterium gallinarum sp. nov. .</title>
        <authorList>
            <person name="Sakamoto M."/>
            <person name="Sakurai N."/>
            <person name="Tanno H."/>
            <person name="Iino T."/>
            <person name="Ohkuma M."/>
            <person name="Endo A."/>
        </authorList>
    </citation>
    <scope>NUCLEOTIDE SEQUENCE</scope>
    <source>
        <strain evidence="4">JCM 17207</strain>
    </source>
</reference>
<keyword evidence="2" id="KW-0802">TPR repeat</keyword>
<dbReference type="Pfam" id="PF13181">
    <property type="entry name" value="TPR_8"/>
    <property type="match status" value="1"/>
</dbReference>
<organism evidence="4 5">
    <name type="scientific">Faecalibacterium gallinarum</name>
    <dbReference type="NCBI Taxonomy" id="2903556"/>
    <lineage>
        <taxon>Bacteria</taxon>
        <taxon>Bacillati</taxon>
        <taxon>Bacillota</taxon>
        <taxon>Clostridia</taxon>
        <taxon>Eubacteriales</taxon>
        <taxon>Oscillospiraceae</taxon>
        <taxon>Faecalibacterium</taxon>
    </lineage>
</organism>
<evidence type="ECO:0000313" key="4">
    <source>
        <dbReference type="EMBL" id="GJN64871.1"/>
    </source>
</evidence>
<dbReference type="RefSeq" id="WP_238317062.1">
    <property type="nucleotide sequence ID" value="NZ_BQKV01000052.1"/>
</dbReference>
<accession>A0AA37IYV1</accession>
<keyword evidence="5" id="KW-1185">Reference proteome</keyword>
<evidence type="ECO:0000256" key="2">
    <source>
        <dbReference type="PROSITE-ProRule" id="PRU00339"/>
    </source>
</evidence>
<dbReference type="CDD" id="cd00093">
    <property type="entry name" value="HTH_XRE"/>
    <property type="match status" value="1"/>
</dbReference>
<dbReference type="EMBL" id="BQKV01000052">
    <property type="protein sequence ID" value="GJN64871.1"/>
    <property type="molecule type" value="Genomic_DNA"/>
</dbReference>
<gene>
    <name evidence="4" type="ORF">JCM17207_14960</name>
</gene>
<feature type="domain" description="HTH cro/C1-type" evidence="3">
    <location>
        <begin position="14"/>
        <end position="64"/>
    </location>
</feature>
<name>A0AA37IYV1_9FIRM</name>
<dbReference type="Gene3D" id="1.10.260.40">
    <property type="entry name" value="lambda repressor-like DNA-binding domains"/>
    <property type="match status" value="1"/>
</dbReference>
<sequence>MKEINLGRILVENRHKRGITQDELAAYMGVSKAAVSKWETGMTYPDITLLPQLATYFNISVDELIGYEPQMTKEQIRVLCRKLATDFSTQPIEKVREQCQEITKKYFSCFPLLYQIGSLYVNYSPLVENKATAKEMLEDASRLFERVKSETDNVDLAKQALNMEALCQLTLGNPSEVLNLLGEPDFSMTSTEPLLASAYHFLGNKKEAKSILQVGIFQHTVVLINLLSIYLGLCLERKEVFEETARKSYAIIEAFDLEKLHPGIILPLYFTLAQGYMKLGNSEKALELLERYTKLATSNIYPLSFHGNEYFDLLDGWLENTLTMGSDMPRNEMTIKKSAVESIINCKTFEPLKDDVHFQNIIKRLKTLEENVSVQLKKPFGAQ</sequence>
<dbReference type="InterPro" id="IPR011990">
    <property type="entry name" value="TPR-like_helical_dom_sf"/>
</dbReference>
<comment type="caution">
    <text evidence="4">The sequence shown here is derived from an EMBL/GenBank/DDBJ whole genome shotgun (WGS) entry which is preliminary data.</text>
</comment>
<dbReference type="AlphaFoldDB" id="A0AA37IYV1"/>
<keyword evidence="1" id="KW-0238">DNA-binding</keyword>
<dbReference type="Pfam" id="PF01381">
    <property type="entry name" value="HTH_3"/>
    <property type="match status" value="1"/>
</dbReference>
<dbReference type="InterPro" id="IPR001387">
    <property type="entry name" value="Cro/C1-type_HTH"/>
</dbReference>
<dbReference type="InterPro" id="IPR019734">
    <property type="entry name" value="TPR_rpt"/>
</dbReference>
<feature type="repeat" description="TPR" evidence="2">
    <location>
        <begin position="266"/>
        <end position="299"/>
    </location>
</feature>
<dbReference type="PROSITE" id="PS50005">
    <property type="entry name" value="TPR"/>
    <property type="match status" value="1"/>
</dbReference>
<dbReference type="GO" id="GO:0003677">
    <property type="term" value="F:DNA binding"/>
    <property type="evidence" value="ECO:0007669"/>
    <property type="project" value="UniProtKB-KW"/>
</dbReference>
<evidence type="ECO:0000259" key="3">
    <source>
        <dbReference type="PROSITE" id="PS50943"/>
    </source>
</evidence>
<dbReference type="InterPro" id="IPR010982">
    <property type="entry name" value="Lambda_DNA-bd_dom_sf"/>
</dbReference>
<dbReference type="SUPFAM" id="SSF48452">
    <property type="entry name" value="TPR-like"/>
    <property type="match status" value="1"/>
</dbReference>
<dbReference type="PANTHER" id="PTHR46558">
    <property type="entry name" value="TRACRIPTIONAL REGULATORY PROTEIN-RELATED-RELATED"/>
    <property type="match status" value="1"/>
</dbReference>
<dbReference type="SMART" id="SM00530">
    <property type="entry name" value="HTH_XRE"/>
    <property type="match status" value="1"/>
</dbReference>
<evidence type="ECO:0000313" key="5">
    <source>
        <dbReference type="Proteomes" id="UP001055185"/>
    </source>
</evidence>
<dbReference type="PANTHER" id="PTHR46558:SF11">
    <property type="entry name" value="HTH-TYPE TRANSCRIPTIONAL REGULATOR XRE"/>
    <property type="match status" value="1"/>
</dbReference>
<evidence type="ECO:0000256" key="1">
    <source>
        <dbReference type="ARBA" id="ARBA00023125"/>
    </source>
</evidence>
<dbReference type="Proteomes" id="UP001055185">
    <property type="component" value="Unassembled WGS sequence"/>
</dbReference>